<feature type="compositionally biased region" description="Acidic residues" evidence="1">
    <location>
        <begin position="69"/>
        <end position="99"/>
    </location>
</feature>
<feature type="compositionally biased region" description="Low complexity" evidence="1">
    <location>
        <begin position="51"/>
        <end position="64"/>
    </location>
</feature>
<dbReference type="Gramene" id="KOM41072">
    <property type="protein sequence ID" value="KOM41072"/>
    <property type="gene ID" value="LR48_Vigan04g127000"/>
</dbReference>
<reference evidence="3" key="1">
    <citation type="journal article" date="2015" name="Proc. Natl. Acad. Sci. U.S.A.">
        <title>Genome sequencing of adzuki bean (Vigna angularis) provides insight into high starch and low fat accumulation and domestication.</title>
        <authorList>
            <person name="Yang K."/>
            <person name="Tian Z."/>
            <person name="Chen C."/>
            <person name="Luo L."/>
            <person name="Zhao B."/>
            <person name="Wang Z."/>
            <person name="Yu L."/>
            <person name="Li Y."/>
            <person name="Sun Y."/>
            <person name="Li W."/>
            <person name="Chen Y."/>
            <person name="Li Y."/>
            <person name="Zhang Y."/>
            <person name="Ai D."/>
            <person name="Zhao J."/>
            <person name="Shang C."/>
            <person name="Ma Y."/>
            <person name="Wu B."/>
            <person name="Wang M."/>
            <person name="Gao L."/>
            <person name="Sun D."/>
            <person name="Zhang P."/>
            <person name="Guo F."/>
            <person name="Wang W."/>
            <person name="Li Y."/>
            <person name="Wang J."/>
            <person name="Varshney R.K."/>
            <person name="Wang J."/>
            <person name="Ling H.Q."/>
            <person name="Wan P."/>
        </authorList>
    </citation>
    <scope>NUCLEOTIDE SEQUENCE</scope>
    <source>
        <strain evidence="3">cv. Jingnong 6</strain>
    </source>
</reference>
<gene>
    <name evidence="2" type="ORF">LR48_Vigan04g127000</name>
</gene>
<evidence type="ECO:0000313" key="2">
    <source>
        <dbReference type="EMBL" id="KOM41072.1"/>
    </source>
</evidence>
<dbReference type="AlphaFoldDB" id="A0A0L9UEV3"/>
<name>A0A0L9UEV3_PHAAN</name>
<organism evidence="2 3">
    <name type="scientific">Phaseolus angularis</name>
    <name type="common">Azuki bean</name>
    <name type="synonym">Vigna angularis</name>
    <dbReference type="NCBI Taxonomy" id="3914"/>
    <lineage>
        <taxon>Eukaryota</taxon>
        <taxon>Viridiplantae</taxon>
        <taxon>Streptophyta</taxon>
        <taxon>Embryophyta</taxon>
        <taxon>Tracheophyta</taxon>
        <taxon>Spermatophyta</taxon>
        <taxon>Magnoliopsida</taxon>
        <taxon>eudicotyledons</taxon>
        <taxon>Gunneridae</taxon>
        <taxon>Pentapetalae</taxon>
        <taxon>rosids</taxon>
        <taxon>fabids</taxon>
        <taxon>Fabales</taxon>
        <taxon>Fabaceae</taxon>
        <taxon>Papilionoideae</taxon>
        <taxon>50 kb inversion clade</taxon>
        <taxon>NPAAA clade</taxon>
        <taxon>indigoferoid/millettioid clade</taxon>
        <taxon>Phaseoleae</taxon>
        <taxon>Vigna</taxon>
    </lineage>
</organism>
<sequence>MVLHSLKALSTQLASPPKKGQKSVFQKSAESPLKAHRWTMDEFHNVVAWPEEQAQGGRAGAAEASVVERDEDSIDDAEDDAFEDAKDEEEEEDTDDSTD</sequence>
<dbReference type="EMBL" id="CM003374">
    <property type="protein sequence ID" value="KOM41072.1"/>
    <property type="molecule type" value="Genomic_DNA"/>
</dbReference>
<protein>
    <submittedName>
        <fullName evidence="2">Uncharacterized protein</fullName>
    </submittedName>
</protein>
<feature type="region of interest" description="Disordered" evidence="1">
    <location>
        <begin position="1"/>
        <end position="32"/>
    </location>
</feature>
<feature type="region of interest" description="Disordered" evidence="1">
    <location>
        <begin position="51"/>
        <end position="99"/>
    </location>
</feature>
<accession>A0A0L9UEV3</accession>
<proteinExistence type="predicted"/>
<dbReference type="Proteomes" id="UP000053144">
    <property type="component" value="Chromosome 4"/>
</dbReference>
<evidence type="ECO:0000313" key="3">
    <source>
        <dbReference type="Proteomes" id="UP000053144"/>
    </source>
</evidence>
<evidence type="ECO:0000256" key="1">
    <source>
        <dbReference type="SAM" id="MobiDB-lite"/>
    </source>
</evidence>